<dbReference type="Pfam" id="PF13499">
    <property type="entry name" value="EF-hand_7"/>
    <property type="match status" value="2"/>
</dbReference>
<dbReference type="InterPro" id="IPR002048">
    <property type="entry name" value="EF_hand_dom"/>
</dbReference>
<feature type="domain" description="EF-hand" evidence="5">
    <location>
        <begin position="10"/>
        <end position="45"/>
    </location>
</feature>
<comment type="caution">
    <text evidence="6">The sequence shown here is derived from an EMBL/GenBank/DDBJ whole genome shotgun (WGS) entry which is preliminary data.</text>
</comment>
<dbReference type="Gene3D" id="1.10.238.10">
    <property type="entry name" value="EF-hand"/>
    <property type="match status" value="2"/>
</dbReference>
<name>A0A830BS81_9LAMI</name>
<organism evidence="6 7">
    <name type="scientific">Phtheirospermum japonicum</name>
    <dbReference type="NCBI Taxonomy" id="374723"/>
    <lineage>
        <taxon>Eukaryota</taxon>
        <taxon>Viridiplantae</taxon>
        <taxon>Streptophyta</taxon>
        <taxon>Embryophyta</taxon>
        <taxon>Tracheophyta</taxon>
        <taxon>Spermatophyta</taxon>
        <taxon>Magnoliopsida</taxon>
        <taxon>eudicotyledons</taxon>
        <taxon>Gunneridae</taxon>
        <taxon>Pentapetalae</taxon>
        <taxon>asterids</taxon>
        <taxon>lamiids</taxon>
        <taxon>Lamiales</taxon>
        <taxon>Orobanchaceae</taxon>
        <taxon>Orobanchaceae incertae sedis</taxon>
        <taxon>Phtheirospermum</taxon>
    </lineage>
</organism>
<dbReference type="InterPro" id="IPR039647">
    <property type="entry name" value="EF_hand_pair_protein_CML-like"/>
</dbReference>
<dbReference type="OrthoDB" id="26525at2759"/>
<sequence length="156" mass="17372">MASKPSLYLENMDEVRHVFERFDANKDGKISADELSGVLSALGSDTSADEVARMMQEIDTDKDGHINLQEFAAFCGGDSDPHHSPEKELREAFELYDQDHDGRISASELHKILTRLGEHCSEQDCAGMIKSVDSDGDGHVCFEEFTKMMTNNKDAK</sequence>
<reference evidence="6" key="1">
    <citation type="submission" date="2020-07" db="EMBL/GenBank/DDBJ databases">
        <title>Ethylene signaling mediates host invasion by parasitic plants.</title>
        <authorList>
            <person name="Yoshida S."/>
        </authorList>
    </citation>
    <scope>NUCLEOTIDE SEQUENCE</scope>
    <source>
        <strain evidence="6">Okayama</strain>
    </source>
</reference>
<evidence type="ECO:0000313" key="7">
    <source>
        <dbReference type="Proteomes" id="UP000653305"/>
    </source>
</evidence>
<keyword evidence="2" id="KW-0479">Metal-binding</keyword>
<comment type="function">
    <text evidence="1">Potential calcium sensor.</text>
</comment>
<keyword evidence="4" id="KW-0106">Calcium</keyword>
<dbReference type="AlphaFoldDB" id="A0A830BS81"/>
<feature type="domain" description="EF-hand" evidence="5">
    <location>
        <begin position="46"/>
        <end position="81"/>
    </location>
</feature>
<feature type="domain" description="EF-hand" evidence="5">
    <location>
        <begin position="120"/>
        <end position="155"/>
    </location>
</feature>
<feature type="domain" description="EF-hand" evidence="5">
    <location>
        <begin position="84"/>
        <end position="119"/>
    </location>
</feature>
<gene>
    <name evidence="6" type="ORF">PHJA_000629900</name>
</gene>
<dbReference type="PROSITE" id="PS00018">
    <property type="entry name" value="EF_HAND_1"/>
    <property type="match status" value="4"/>
</dbReference>
<evidence type="ECO:0000313" key="6">
    <source>
        <dbReference type="EMBL" id="GFP84861.1"/>
    </source>
</evidence>
<dbReference type="Proteomes" id="UP000653305">
    <property type="component" value="Unassembled WGS sequence"/>
</dbReference>
<dbReference type="SMART" id="SM00054">
    <property type="entry name" value="EFh"/>
    <property type="match status" value="4"/>
</dbReference>
<evidence type="ECO:0000259" key="5">
    <source>
        <dbReference type="PROSITE" id="PS50222"/>
    </source>
</evidence>
<dbReference type="InterPro" id="IPR018247">
    <property type="entry name" value="EF_Hand_1_Ca_BS"/>
</dbReference>
<dbReference type="EMBL" id="BMAC01000095">
    <property type="protein sequence ID" value="GFP84861.1"/>
    <property type="molecule type" value="Genomic_DNA"/>
</dbReference>
<proteinExistence type="predicted"/>
<dbReference type="PANTHER" id="PTHR10891">
    <property type="entry name" value="EF-HAND CALCIUM-BINDING DOMAIN CONTAINING PROTEIN"/>
    <property type="match status" value="1"/>
</dbReference>
<dbReference type="PROSITE" id="PS50222">
    <property type="entry name" value="EF_HAND_2"/>
    <property type="match status" value="4"/>
</dbReference>
<evidence type="ECO:0000256" key="2">
    <source>
        <dbReference type="ARBA" id="ARBA00022723"/>
    </source>
</evidence>
<keyword evidence="7" id="KW-1185">Reference proteome</keyword>
<accession>A0A830BS81</accession>
<evidence type="ECO:0000256" key="4">
    <source>
        <dbReference type="ARBA" id="ARBA00022837"/>
    </source>
</evidence>
<dbReference type="FunFam" id="1.10.238.10:FF:000353">
    <property type="entry name" value="Probable calcium-binding protein CML31"/>
    <property type="match status" value="1"/>
</dbReference>
<protein>
    <submittedName>
        <fullName evidence="6">Calcium-binding allergen ole e 8</fullName>
    </submittedName>
</protein>
<dbReference type="FunFam" id="1.10.238.10:FF:000003">
    <property type="entry name" value="Calmodulin A"/>
    <property type="match status" value="1"/>
</dbReference>
<dbReference type="GO" id="GO:0005509">
    <property type="term" value="F:calcium ion binding"/>
    <property type="evidence" value="ECO:0007669"/>
    <property type="project" value="InterPro"/>
</dbReference>
<evidence type="ECO:0000256" key="3">
    <source>
        <dbReference type="ARBA" id="ARBA00022737"/>
    </source>
</evidence>
<evidence type="ECO:0000256" key="1">
    <source>
        <dbReference type="ARBA" id="ARBA00003291"/>
    </source>
</evidence>
<dbReference type="CDD" id="cd00051">
    <property type="entry name" value="EFh"/>
    <property type="match status" value="2"/>
</dbReference>
<dbReference type="InterPro" id="IPR011992">
    <property type="entry name" value="EF-hand-dom_pair"/>
</dbReference>
<keyword evidence="3" id="KW-0677">Repeat</keyword>
<dbReference type="SUPFAM" id="SSF47473">
    <property type="entry name" value="EF-hand"/>
    <property type="match status" value="1"/>
</dbReference>